<evidence type="ECO:0000259" key="7">
    <source>
        <dbReference type="PROSITE" id="PS50850"/>
    </source>
</evidence>
<keyword evidence="4 6" id="KW-1133">Transmembrane helix</keyword>
<feature type="transmembrane region" description="Helical" evidence="6">
    <location>
        <begin position="25"/>
        <end position="42"/>
    </location>
</feature>
<dbReference type="Pfam" id="PF00083">
    <property type="entry name" value="Sugar_tr"/>
    <property type="match status" value="1"/>
</dbReference>
<evidence type="ECO:0000256" key="6">
    <source>
        <dbReference type="SAM" id="Phobius"/>
    </source>
</evidence>
<dbReference type="GO" id="GO:0016020">
    <property type="term" value="C:membrane"/>
    <property type="evidence" value="ECO:0007669"/>
    <property type="project" value="UniProtKB-SubCell"/>
</dbReference>
<dbReference type="InterPro" id="IPR005828">
    <property type="entry name" value="MFS_sugar_transport-like"/>
</dbReference>
<dbReference type="EMBL" id="MCFJ01000006">
    <property type="protein sequence ID" value="ORY65380.1"/>
    <property type="molecule type" value="Genomic_DNA"/>
</dbReference>
<evidence type="ECO:0000256" key="1">
    <source>
        <dbReference type="ARBA" id="ARBA00004141"/>
    </source>
</evidence>
<evidence type="ECO:0000256" key="2">
    <source>
        <dbReference type="ARBA" id="ARBA00010992"/>
    </source>
</evidence>
<comment type="caution">
    <text evidence="8">The sequence shown here is derived from an EMBL/GenBank/DDBJ whole genome shotgun (WGS) entry which is preliminary data.</text>
</comment>
<dbReference type="PANTHER" id="PTHR48022:SF7">
    <property type="entry name" value="MAJOR FACILITATOR SUPERFAMILY (MFS) PROFILE DOMAIN-CONTAINING PROTEIN-RELATED"/>
    <property type="match status" value="1"/>
</dbReference>
<evidence type="ECO:0000313" key="9">
    <source>
        <dbReference type="Proteomes" id="UP000193689"/>
    </source>
</evidence>
<dbReference type="InParanoid" id="A0A1Y2E1H0"/>
<dbReference type="SUPFAM" id="SSF103473">
    <property type="entry name" value="MFS general substrate transporter"/>
    <property type="match status" value="1"/>
</dbReference>
<dbReference type="GO" id="GO:0005351">
    <property type="term" value="F:carbohydrate:proton symporter activity"/>
    <property type="evidence" value="ECO:0007669"/>
    <property type="project" value="TreeGrafter"/>
</dbReference>
<dbReference type="Proteomes" id="UP000193689">
    <property type="component" value="Unassembled WGS sequence"/>
</dbReference>
<dbReference type="Gene3D" id="1.20.1250.20">
    <property type="entry name" value="MFS general substrate transporter like domains"/>
    <property type="match status" value="1"/>
</dbReference>
<keyword evidence="9" id="KW-1185">Reference proteome</keyword>
<dbReference type="STRING" id="1141098.A0A1Y2E1H0"/>
<protein>
    <submittedName>
        <fullName evidence="8">And other transporter-domain-containing protein</fullName>
    </submittedName>
</protein>
<reference evidence="8 9" key="1">
    <citation type="submission" date="2016-07" db="EMBL/GenBank/DDBJ databases">
        <title>Pervasive Adenine N6-methylation of Active Genes in Fungi.</title>
        <authorList>
            <consortium name="DOE Joint Genome Institute"/>
            <person name="Mondo S.J."/>
            <person name="Dannebaum R.O."/>
            <person name="Kuo R.C."/>
            <person name="Labutti K."/>
            <person name="Haridas S."/>
            <person name="Kuo A."/>
            <person name="Salamov A."/>
            <person name="Ahrendt S.R."/>
            <person name="Lipzen A."/>
            <person name="Sullivan W."/>
            <person name="Andreopoulos W.B."/>
            <person name="Clum A."/>
            <person name="Lindquist E."/>
            <person name="Daum C."/>
            <person name="Ramamoorthy G.K."/>
            <person name="Gryganskyi A."/>
            <person name="Culley D."/>
            <person name="Magnuson J.K."/>
            <person name="James T.Y."/>
            <person name="O'Malley M.A."/>
            <person name="Stajich J.E."/>
            <person name="Spatafora J.W."/>
            <person name="Visel A."/>
            <person name="Grigoriev I.V."/>
        </authorList>
    </citation>
    <scope>NUCLEOTIDE SEQUENCE [LARGE SCALE GENOMIC DNA]</scope>
    <source>
        <strain evidence="8 9">CBS 129021</strain>
    </source>
</reference>
<feature type="domain" description="Major facilitator superfamily (MFS) profile" evidence="7">
    <location>
        <begin position="1"/>
        <end position="128"/>
    </location>
</feature>
<evidence type="ECO:0000313" key="8">
    <source>
        <dbReference type="EMBL" id="ORY65380.1"/>
    </source>
</evidence>
<feature type="transmembrane region" description="Helical" evidence="6">
    <location>
        <begin position="92"/>
        <end position="113"/>
    </location>
</feature>
<accession>A0A1Y2E1H0</accession>
<evidence type="ECO:0000256" key="5">
    <source>
        <dbReference type="ARBA" id="ARBA00023136"/>
    </source>
</evidence>
<dbReference type="InterPro" id="IPR020846">
    <property type="entry name" value="MFS_dom"/>
</dbReference>
<dbReference type="OrthoDB" id="4142200at2759"/>
<evidence type="ECO:0000256" key="3">
    <source>
        <dbReference type="ARBA" id="ARBA00022692"/>
    </source>
</evidence>
<evidence type="ECO:0000256" key="4">
    <source>
        <dbReference type="ARBA" id="ARBA00022989"/>
    </source>
</evidence>
<keyword evidence="5 6" id="KW-0472">Membrane</keyword>
<proteinExistence type="inferred from homology"/>
<gene>
    <name evidence="8" type="ORF">BCR38DRAFT_409085</name>
</gene>
<dbReference type="InterPro" id="IPR036259">
    <property type="entry name" value="MFS_trans_sf"/>
</dbReference>
<dbReference type="PROSITE" id="PS50850">
    <property type="entry name" value="MFS"/>
    <property type="match status" value="1"/>
</dbReference>
<dbReference type="AlphaFoldDB" id="A0A1Y2E1H0"/>
<keyword evidence="3 6" id="KW-0812">Transmembrane</keyword>
<comment type="similarity">
    <text evidence="2">Belongs to the major facilitator superfamily. Sugar transporter (TC 2.A.1.1) family.</text>
</comment>
<organism evidence="8 9">
    <name type="scientific">Pseudomassariella vexata</name>
    <dbReference type="NCBI Taxonomy" id="1141098"/>
    <lineage>
        <taxon>Eukaryota</taxon>
        <taxon>Fungi</taxon>
        <taxon>Dikarya</taxon>
        <taxon>Ascomycota</taxon>
        <taxon>Pezizomycotina</taxon>
        <taxon>Sordariomycetes</taxon>
        <taxon>Xylariomycetidae</taxon>
        <taxon>Amphisphaeriales</taxon>
        <taxon>Pseudomassariaceae</taxon>
        <taxon>Pseudomassariella</taxon>
    </lineage>
</organism>
<sequence length="128" mass="13701">MAGGSLLGALFSSWTGDNFGRRDSMFYGRITFFVASTLMCAVQNRPMVLVSRIIDGFAVGMLSSQGNSPIYIAEISPPSLCGRLVALQQWMITWAILIVYFVSYNSLGVLPAIPASVAPLASKQASMG</sequence>
<dbReference type="RefSeq" id="XP_040716532.1">
    <property type="nucleotide sequence ID" value="XM_040858337.1"/>
</dbReference>
<dbReference type="InterPro" id="IPR050360">
    <property type="entry name" value="MFS_Sugar_Transporters"/>
</dbReference>
<dbReference type="PANTHER" id="PTHR48022">
    <property type="entry name" value="PLASTIDIC GLUCOSE TRANSPORTER 4"/>
    <property type="match status" value="1"/>
</dbReference>
<comment type="subcellular location">
    <subcellularLocation>
        <location evidence="1">Membrane</location>
        <topology evidence="1">Multi-pass membrane protein</topology>
    </subcellularLocation>
</comment>
<name>A0A1Y2E1H0_9PEZI</name>
<dbReference type="GeneID" id="63774549"/>